<proteinExistence type="predicted"/>
<keyword evidence="1" id="KW-0812">Transmembrane</keyword>
<organism evidence="2 3">
    <name type="scientific">Oleomonas cavernae</name>
    <dbReference type="NCBI Taxonomy" id="2320859"/>
    <lineage>
        <taxon>Bacteria</taxon>
        <taxon>Pseudomonadati</taxon>
        <taxon>Pseudomonadota</taxon>
        <taxon>Alphaproteobacteria</taxon>
        <taxon>Acetobacterales</taxon>
        <taxon>Acetobacteraceae</taxon>
        <taxon>Oleomonas</taxon>
    </lineage>
</organism>
<name>A0A418VTH3_9PROT</name>
<evidence type="ECO:0000313" key="2">
    <source>
        <dbReference type="EMBL" id="RJF80243.1"/>
    </source>
</evidence>
<sequence>MAFLAAALTWATGFLIAFLALATVFLALLLAWATVFFALVLALATVFLALLWAFLAWALTWVTVFLACALTLETGFFAGLPLDLLGFFISSTSSKRMAPRKARDSWAVEATRRIIILQRLHAARRHSFAFGAPNGPTPGESSLE</sequence>
<evidence type="ECO:0000256" key="1">
    <source>
        <dbReference type="SAM" id="Phobius"/>
    </source>
</evidence>
<comment type="caution">
    <text evidence="2">The sequence shown here is derived from an EMBL/GenBank/DDBJ whole genome shotgun (WGS) entry which is preliminary data.</text>
</comment>
<feature type="transmembrane region" description="Helical" evidence="1">
    <location>
        <begin position="36"/>
        <end position="58"/>
    </location>
</feature>
<evidence type="ECO:0000313" key="3">
    <source>
        <dbReference type="Proteomes" id="UP000284605"/>
    </source>
</evidence>
<keyword evidence="3" id="KW-1185">Reference proteome</keyword>
<feature type="transmembrane region" description="Helical" evidence="1">
    <location>
        <begin position="64"/>
        <end position="90"/>
    </location>
</feature>
<reference evidence="2 3" key="1">
    <citation type="submission" date="2018-09" db="EMBL/GenBank/DDBJ databases">
        <authorList>
            <person name="Zhu H."/>
        </authorList>
    </citation>
    <scope>NUCLEOTIDE SEQUENCE [LARGE SCALE GENOMIC DNA]</scope>
    <source>
        <strain evidence="2 3">K1W22B-8</strain>
    </source>
</reference>
<protein>
    <submittedName>
        <fullName evidence="2">Uncharacterized protein</fullName>
    </submittedName>
</protein>
<dbReference type="EMBL" id="QYUK01000020">
    <property type="protein sequence ID" value="RJF80243.1"/>
    <property type="molecule type" value="Genomic_DNA"/>
</dbReference>
<dbReference type="AlphaFoldDB" id="A0A418VTH3"/>
<feature type="transmembrane region" description="Helical" evidence="1">
    <location>
        <begin position="6"/>
        <end position="29"/>
    </location>
</feature>
<keyword evidence="1" id="KW-1133">Transmembrane helix</keyword>
<keyword evidence="1" id="KW-0472">Membrane</keyword>
<accession>A0A418VTH3</accession>
<gene>
    <name evidence="2" type="ORF">D3874_27575</name>
</gene>
<dbReference type="Proteomes" id="UP000284605">
    <property type="component" value="Unassembled WGS sequence"/>
</dbReference>